<accession>A0A9N8H4A2</accession>
<evidence type="ECO:0000313" key="2">
    <source>
        <dbReference type="EMBL" id="CAB9500276.1"/>
    </source>
</evidence>
<proteinExistence type="predicted"/>
<feature type="region of interest" description="Disordered" evidence="1">
    <location>
        <begin position="204"/>
        <end position="254"/>
    </location>
</feature>
<organism evidence="2 3">
    <name type="scientific">Seminavis robusta</name>
    <dbReference type="NCBI Taxonomy" id="568900"/>
    <lineage>
        <taxon>Eukaryota</taxon>
        <taxon>Sar</taxon>
        <taxon>Stramenopiles</taxon>
        <taxon>Ochrophyta</taxon>
        <taxon>Bacillariophyta</taxon>
        <taxon>Bacillariophyceae</taxon>
        <taxon>Bacillariophycidae</taxon>
        <taxon>Naviculales</taxon>
        <taxon>Naviculaceae</taxon>
        <taxon>Seminavis</taxon>
    </lineage>
</organism>
<dbReference type="AlphaFoldDB" id="A0A9N8H4A2"/>
<dbReference type="EMBL" id="CAICTM010000079">
    <property type="protein sequence ID" value="CAB9500276.1"/>
    <property type="molecule type" value="Genomic_DNA"/>
</dbReference>
<keyword evidence="3" id="KW-1185">Reference proteome</keyword>
<sequence>MQHPQMELFVIQRCWYSGPHVEPSVDCRRLFTSRREAEEVAYHSAHEFANQNIFATAAANNAKPATVKTLLLPPYANCGESSYAFQTCGKLFWVRSLQATIVPFVFGATSFDKAEVVFTEGIIGGTGNRNSRRGSEAKSGHVFCGADAKRCAIDALTQKLTLDDRRMDIKVTVDQIPIGKAAHTTAVDWPPSQRLLQQQQQHQMQFGHTMEEEEEGDQKREWNVENPNLPSKRQCKLNRQEPQDQQAVSCSMMF</sequence>
<dbReference type="Proteomes" id="UP001153069">
    <property type="component" value="Unassembled WGS sequence"/>
</dbReference>
<name>A0A9N8H4A2_9STRA</name>
<reference evidence="2" key="1">
    <citation type="submission" date="2020-06" db="EMBL/GenBank/DDBJ databases">
        <authorList>
            <consortium name="Plant Systems Biology data submission"/>
        </authorList>
    </citation>
    <scope>NUCLEOTIDE SEQUENCE</scope>
    <source>
        <strain evidence="2">D6</strain>
    </source>
</reference>
<gene>
    <name evidence="2" type="ORF">SEMRO_80_G043050.1</name>
</gene>
<comment type="caution">
    <text evidence="2">The sequence shown here is derived from an EMBL/GenBank/DDBJ whole genome shotgun (WGS) entry which is preliminary data.</text>
</comment>
<dbReference type="OrthoDB" id="54561at2759"/>
<protein>
    <submittedName>
        <fullName evidence="2">Uncharacterized protein</fullName>
    </submittedName>
</protein>
<evidence type="ECO:0000313" key="3">
    <source>
        <dbReference type="Proteomes" id="UP001153069"/>
    </source>
</evidence>
<feature type="compositionally biased region" description="Polar residues" evidence="1">
    <location>
        <begin position="243"/>
        <end position="254"/>
    </location>
</feature>
<evidence type="ECO:0000256" key="1">
    <source>
        <dbReference type="SAM" id="MobiDB-lite"/>
    </source>
</evidence>